<organism evidence="10 11">
    <name type="scientific">Mucilaginibacter mali</name>
    <dbReference type="NCBI Taxonomy" id="2740462"/>
    <lineage>
        <taxon>Bacteria</taxon>
        <taxon>Pseudomonadati</taxon>
        <taxon>Bacteroidota</taxon>
        <taxon>Sphingobacteriia</taxon>
        <taxon>Sphingobacteriales</taxon>
        <taxon>Sphingobacteriaceae</taxon>
        <taxon>Mucilaginibacter</taxon>
    </lineage>
</organism>
<evidence type="ECO:0000256" key="6">
    <source>
        <dbReference type="ARBA" id="ARBA00023237"/>
    </source>
</evidence>
<dbReference type="Gene3D" id="2.170.130.10">
    <property type="entry name" value="TonB-dependent receptor, plug domain"/>
    <property type="match status" value="1"/>
</dbReference>
<dbReference type="Gene3D" id="2.60.40.1120">
    <property type="entry name" value="Carboxypeptidase-like, regulatory domain"/>
    <property type="match status" value="1"/>
</dbReference>
<evidence type="ECO:0000256" key="4">
    <source>
        <dbReference type="ARBA" id="ARBA00022692"/>
    </source>
</evidence>
<evidence type="ECO:0000256" key="8">
    <source>
        <dbReference type="SAM" id="SignalP"/>
    </source>
</evidence>
<protein>
    <submittedName>
        <fullName evidence="10">TonB-dependent receptor</fullName>
    </submittedName>
</protein>
<keyword evidence="2 7" id="KW-0813">Transport</keyword>
<accession>A0A7D4UMX7</accession>
<evidence type="ECO:0000313" key="10">
    <source>
        <dbReference type="EMBL" id="QKJ28560.1"/>
    </source>
</evidence>
<evidence type="ECO:0000256" key="1">
    <source>
        <dbReference type="ARBA" id="ARBA00004571"/>
    </source>
</evidence>
<dbReference type="InterPro" id="IPR023997">
    <property type="entry name" value="TonB-dep_OMP_SusC/RagA_CS"/>
</dbReference>
<evidence type="ECO:0000256" key="7">
    <source>
        <dbReference type="PROSITE-ProRule" id="PRU01360"/>
    </source>
</evidence>
<gene>
    <name evidence="10" type="ORF">HQ865_01895</name>
</gene>
<dbReference type="KEGG" id="mmab:HQ865_01895"/>
<evidence type="ECO:0000313" key="11">
    <source>
        <dbReference type="Proteomes" id="UP000505355"/>
    </source>
</evidence>
<dbReference type="Pfam" id="PF13715">
    <property type="entry name" value="CarbopepD_reg_2"/>
    <property type="match status" value="1"/>
</dbReference>
<evidence type="ECO:0000259" key="9">
    <source>
        <dbReference type="Pfam" id="PF07715"/>
    </source>
</evidence>
<feature type="signal peptide" evidence="8">
    <location>
        <begin position="1"/>
        <end position="29"/>
    </location>
</feature>
<feature type="domain" description="TonB-dependent receptor plug" evidence="9">
    <location>
        <begin position="129"/>
        <end position="234"/>
    </location>
</feature>
<dbReference type="Pfam" id="PF07715">
    <property type="entry name" value="Plug"/>
    <property type="match status" value="1"/>
</dbReference>
<keyword evidence="8" id="KW-0732">Signal</keyword>
<dbReference type="SUPFAM" id="SSF49464">
    <property type="entry name" value="Carboxypeptidase regulatory domain-like"/>
    <property type="match status" value="1"/>
</dbReference>
<dbReference type="EMBL" id="CP054139">
    <property type="protein sequence ID" value="QKJ28560.1"/>
    <property type="molecule type" value="Genomic_DNA"/>
</dbReference>
<dbReference type="NCBIfam" id="TIGR04056">
    <property type="entry name" value="OMP_RagA_SusC"/>
    <property type="match status" value="1"/>
</dbReference>
<keyword evidence="4 7" id="KW-0812">Transmembrane</keyword>
<keyword evidence="5 7" id="KW-0472">Membrane</keyword>
<dbReference type="RefSeq" id="WP_173413262.1">
    <property type="nucleotide sequence ID" value="NZ_CP054139.1"/>
</dbReference>
<dbReference type="SUPFAM" id="SSF56935">
    <property type="entry name" value="Porins"/>
    <property type="match status" value="1"/>
</dbReference>
<dbReference type="InterPro" id="IPR039426">
    <property type="entry name" value="TonB-dep_rcpt-like"/>
</dbReference>
<dbReference type="AlphaFoldDB" id="A0A7D4UMX7"/>
<evidence type="ECO:0000256" key="3">
    <source>
        <dbReference type="ARBA" id="ARBA00022452"/>
    </source>
</evidence>
<dbReference type="GO" id="GO:0009279">
    <property type="term" value="C:cell outer membrane"/>
    <property type="evidence" value="ECO:0007669"/>
    <property type="project" value="UniProtKB-SubCell"/>
</dbReference>
<name>A0A7D4UMX7_9SPHI</name>
<keyword evidence="6 7" id="KW-0998">Cell outer membrane</keyword>
<dbReference type="InterPro" id="IPR036942">
    <property type="entry name" value="Beta-barrel_TonB_sf"/>
</dbReference>
<dbReference type="Gene3D" id="2.40.170.20">
    <property type="entry name" value="TonB-dependent receptor, beta-barrel domain"/>
    <property type="match status" value="1"/>
</dbReference>
<dbReference type="NCBIfam" id="TIGR04057">
    <property type="entry name" value="SusC_RagA_signa"/>
    <property type="match status" value="1"/>
</dbReference>
<feature type="chain" id="PRO_5028935405" evidence="8">
    <location>
        <begin position="30"/>
        <end position="1006"/>
    </location>
</feature>
<dbReference type="InterPro" id="IPR037066">
    <property type="entry name" value="Plug_dom_sf"/>
</dbReference>
<dbReference type="Proteomes" id="UP000505355">
    <property type="component" value="Chromosome"/>
</dbReference>
<comment type="similarity">
    <text evidence="7">Belongs to the TonB-dependent receptor family.</text>
</comment>
<reference evidence="10 11" key="1">
    <citation type="submission" date="2020-05" db="EMBL/GenBank/DDBJ databases">
        <title>Mucilaginibacter mali sp. nov.</title>
        <authorList>
            <person name="Kim H.S."/>
            <person name="Lee K.C."/>
            <person name="Suh M.K."/>
            <person name="Kim J.-S."/>
            <person name="Han K.-I."/>
            <person name="Eom M.K."/>
            <person name="Shin Y.K."/>
            <person name="Lee J.-S."/>
        </authorList>
    </citation>
    <scope>NUCLEOTIDE SEQUENCE [LARGE SCALE GENOMIC DNA]</scope>
    <source>
        <strain evidence="10 11">G2-14</strain>
    </source>
</reference>
<comment type="subcellular location">
    <subcellularLocation>
        <location evidence="1 7">Cell outer membrane</location>
        <topology evidence="1 7">Multi-pass membrane protein</topology>
    </subcellularLocation>
</comment>
<evidence type="ECO:0000256" key="2">
    <source>
        <dbReference type="ARBA" id="ARBA00022448"/>
    </source>
</evidence>
<keyword evidence="3 7" id="KW-1134">Transmembrane beta strand</keyword>
<dbReference type="InterPro" id="IPR008969">
    <property type="entry name" value="CarboxyPept-like_regulatory"/>
</dbReference>
<keyword evidence="10" id="KW-0675">Receptor</keyword>
<dbReference type="PROSITE" id="PS52016">
    <property type="entry name" value="TONB_DEPENDENT_REC_3"/>
    <property type="match status" value="1"/>
</dbReference>
<evidence type="ECO:0000256" key="5">
    <source>
        <dbReference type="ARBA" id="ARBA00023136"/>
    </source>
</evidence>
<sequence>MRYKPLLVKMMATAVLLLIAISFTEHVLAQTAKAPVTITGKIVDEQTGETLPGVTVKVKNTTRMTSTNLAGVYSIAINNPQEVLVFTFVGYEPQERAAGSLKTINISLKPTASNLNEVVVVGYGTQKKQFLTGSVARANLEAFHDAPDANFVQMLQGTVVGLNIGQVNVAGQTPAIQVRGASTLNGNTTVLIILDGIQYNGDLQSINPDDIATIDVLKDASATAVYGAQAANGVILITTKKGKQGKTRVTASSSYATQTPTQNLKPLDPDAYQEHVRMLYYQQAYLAPDYTTPDPTFNLNLHLDAASRANAAAGNSYDWWGNSTHLGHMYDNKVSISGGTDQINYLMSYNNTNQQGFIVNDLFKRQSVRVNLETKIAPWWTAGVQSFATFVNKDGAEPTLADIIRFSPFVVPFNASGDLLQNPDNTVGLNPFLSQYVDDIERNDYFFANFYTDIKFPFMKGLSYRINYGNNYRDTKQYRSSKYAQNGLGEAYKNNTFYNDYTLDNILTYQRDFGKHSIETTLLYGSIERKNQNTNADARQFTQLTLGYDGIQQGAIQLVSSSAYKEALAYQMGRVNYKYDNKYLLTGTVRRDGFSGFAQNNKWGIFPSLSAGWIVTNEKFLKLPWLNYLKLRGGYGISGNQTNRYASLSTVSSSAAYVFGDVSTPAFGQQQTAIGNSNLRWEKTTGKSLGIDFEVLHSRLTGSVDMYDNITTDLLYNVAIPYATGYSIIATNIGKLQNRGLEISLTSKNISSKDFDWTSTVNFSTNSNKILSLLGQDNNHDGVEDDLIASNLFINRSIGTVYGYQTAGIYQLADKDIRTGYFPGNYRIVDQNGDNLITPTDDRVVLGRTEPAYRVSLLNTLRYSNFTLTFFLNSIQGGKNGYLGASSVPLVLNDNTVRWNYLSALNYWQPNNPGGTQPFSVTAPAIAPTIYSDRSFVRLQDVTLSYRVPKKLTDKLHLQNLSVFASGKNLATWTKWKGWDPETNQALIPDGRPVLKGASFGLNVSF</sequence>
<proteinExistence type="inferred from homology"/>
<dbReference type="InterPro" id="IPR012910">
    <property type="entry name" value="Plug_dom"/>
</dbReference>
<dbReference type="InterPro" id="IPR023996">
    <property type="entry name" value="TonB-dep_OMP_SusC/RagA"/>
</dbReference>
<keyword evidence="11" id="KW-1185">Reference proteome</keyword>